<dbReference type="Pfam" id="PF00459">
    <property type="entry name" value="Inositol_P"/>
    <property type="match status" value="1"/>
</dbReference>
<feature type="binding site" evidence="9">
    <location>
        <position position="212"/>
    </location>
    <ligand>
        <name>Mg(2+)</name>
        <dbReference type="ChEBI" id="CHEBI:18420"/>
        <label>1</label>
        <note>catalytic</note>
    </ligand>
</feature>
<feature type="binding site" evidence="9">
    <location>
        <position position="89"/>
    </location>
    <ligand>
        <name>Mg(2+)</name>
        <dbReference type="ChEBI" id="CHEBI:18420"/>
        <label>1</label>
        <note>catalytic</note>
    </ligand>
</feature>
<dbReference type="FunFam" id="3.30.540.10:FF:000003">
    <property type="entry name" value="Inositol-1-monophosphatase"/>
    <property type="match status" value="1"/>
</dbReference>
<evidence type="ECO:0000256" key="6">
    <source>
        <dbReference type="ARBA" id="ARBA00022723"/>
    </source>
</evidence>
<accession>A0AAU7JLD9</accession>
<feature type="binding site" evidence="9">
    <location>
        <position position="86"/>
    </location>
    <ligand>
        <name>Mg(2+)</name>
        <dbReference type="ChEBI" id="CHEBI:18420"/>
        <label>1</label>
        <note>catalytic</note>
    </ligand>
</feature>
<evidence type="ECO:0000256" key="2">
    <source>
        <dbReference type="ARBA" id="ARBA00001946"/>
    </source>
</evidence>
<dbReference type="Gene3D" id="3.30.540.10">
    <property type="entry name" value="Fructose-1,6-Bisphosphatase, subunit A, domain 1"/>
    <property type="match status" value="1"/>
</dbReference>
<dbReference type="PRINTS" id="PR00377">
    <property type="entry name" value="IMPHPHTASES"/>
</dbReference>
<comment type="similarity">
    <text evidence="3 10">Belongs to the inositol monophosphatase superfamily.</text>
</comment>
<dbReference type="EC" id="3.1.3.25" evidence="4 10"/>
<name>A0AAU7JLD9_9HYPH</name>
<evidence type="ECO:0000256" key="9">
    <source>
        <dbReference type="PIRSR" id="PIRSR600760-2"/>
    </source>
</evidence>
<dbReference type="CDD" id="cd01639">
    <property type="entry name" value="IMPase"/>
    <property type="match status" value="1"/>
</dbReference>
<dbReference type="PANTHER" id="PTHR20854:SF4">
    <property type="entry name" value="INOSITOL-1-MONOPHOSPHATASE-RELATED"/>
    <property type="match status" value="1"/>
</dbReference>
<feature type="binding site" evidence="9">
    <location>
        <position position="71"/>
    </location>
    <ligand>
        <name>Mg(2+)</name>
        <dbReference type="ChEBI" id="CHEBI:18420"/>
        <label>1</label>
        <note>catalytic</note>
    </ligand>
</feature>
<dbReference type="GO" id="GO:0006020">
    <property type="term" value="P:inositol metabolic process"/>
    <property type="evidence" value="ECO:0007669"/>
    <property type="project" value="TreeGrafter"/>
</dbReference>
<sequence length="261" mass="27115">MPTGLEERFGAAVSVARTAGAVIRERFATRGAQTYEMKGHQDFLTEVDSEVETLVAAAIARAFPDDGFIGEEHGSAGRTDGVWVVDPIDGTSNFARGIGHFCISIAYVAGGEPVIGVIYDPMRDEMFAALQGRGATLNGAPLRVSGVSDIRAASVECGWSMRRPVPDYIALCARVMEMGAGLYRCGSGALGMAYVAAGRLDSYCELHINAWDVLAGVALVREAGGAVSDFMGQGGLARGAPILACTPALGPALSRASGIAL</sequence>
<evidence type="ECO:0000256" key="8">
    <source>
        <dbReference type="ARBA" id="ARBA00022842"/>
    </source>
</evidence>
<protein>
    <recommendedName>
        <fullName evidence="5 10">Inositol-1-monophosphatase</fullName>
        <ecNumber evidence="4 10">3.1.3.25</ecNumber>
    </recommendedName>
</protein>
<dbReference type="InterPro" id="IPR033942">
    <property type="entry name" value="IMPase"/>
</dbReference>
<dbReference type="GO" id="GO:0008934">
    <property type="term" value="F:inositol monophosphate 1-phosphatase activity"/>
    <property type="evidence" value="ECO:0007669"/>
    <property type="project" value="InterPro"/>
</dbReference>
<dbReference type="PROSITE" id="PS00629">
    <property type="entry name" value="IMP_1"/>
    <property type="match status" value="1"/>
</dbReference>
<evidence type="ECO:0000256" key="4">
    <source>
        <dbReference type="ARBA" id="ARBA00013106"/>
    </source>
</evidence>
<dbReference type="GO" id="GO:0046872">
    <property type="term" value="F:metal ion binding"/>
    <property type="evidence" value="ECO:0007669"/>
    <property type="project" value="UniProtKB-KW"/>
</dbReference>
<dbReference type="PANTHER" id="PTHR20854">
    <property type="entry name" value="INOSITOL MONOPHOSPHATASE"/>
    <property type="match status" value="1"/>
</dbReference>
<dbReference type="InterPro" id="IPR022337">
    <property type="entry name" value="Inositol_monophosphatase_SuhB"/>
</dbReference>
<dbReference type="Gene3D" id="3.40.190.80">
    <property type="match status" value="1"/>
</dbReference>
<evidence type="ECO:0000256" key="3">
    <source>
        <dbReference type="ARBA" id="ARBA00009759"/>
    </source>
</evidence>
<dbReference type="InterPro" id="IPR000760">
    <property type="entry name" value="Inositol_monophosphatase-like"/>
</dbReference>
<keyword evidence="8 9" id="KW-0460">Magnesium</keyword>
<dbReference type="AlphaFoldDB" id="A0AAU7JLD9"/>
<comment type="cofactor">
    <cofactor evidence="2 9 10">
        <name>Mg(2+)</name>
        <dbReference type="ChEBI" id="CHEBI:18420"/>
    </cofactor>
</comment>
<dbReference type="RefSeq" id="WP_406857888.1">
    <property type="nucleotide sequence ID" value="NZ_CP157484.1"/>
</dbReference>
<dbReference type="GO" id="GO:0007165">
    <property type="term" value="P:signal transduction"/>
    <property type="evidence" value="ECO:0007669"/>
    <property type="project" value="TreeGrafter"/>
</dbReference>
<dbReference type="SUPFAM" id="SSF56655">
    <property type="entry name" value="Carbohydrate phosphatase"/>
    <property type="match status" value="1"/>
</dbReference>
<comment type="catalytic activity">
    <reaction evidence="1 10">
        <text>a myo-inositol phosphate + H2O = myo-inositol + phosphate</text>
        <dbReference type="Rhea" id="RHEA:24056"/>
        <dbReference type="ChEBI" id="CHEBI:15377"/>
        <dbReference type="ChEBI" id="CHEBI:17268"/>
        <dbReference type="ChEBI" id="CHEBI:43474"/>
        <dbReference type="ChEBI" id="CHEBI:84139"/>
        <dbReference type="EC" id="3.1.3.25"/>
    </reaction>
</comment>
<organism evidence="11">
    <name type="scientific">Alsobacter sp. KACC 23698</name>
    <dbReference type="NCBI Taxonomy" id="3149229"/>
    <lineage>
        <taxon>Bacteria</taxon>
        <taxon>Pseudomonadati</taxon>
        <taxon>Pseudomonadota</taxon>
        <taxon>Alphaproteobacteria</taxon>
        <taxon>Hyphomicrobiales</taxon>
        <taxon>Alsobacteraceae</taxon>
        <taxon>Alsobacter</taxon>
    </lineage>
</organism>
<proteinExistence type="inferred from homology"/>
<feature type="binding site" evidence="9">
    <location>
        <position position="88"/>
    </location>
    <ligand>
        <name>Mg(2+)</name>
        <dbReference type="ChEBI" id="CHEBI:18420"/>
        <label>1</label>
        <note>catalytic</note>
    </ligand>
</feature>
<reference evidence="11" key="1">
    <citation type="submission" date="2024-05" db="EMBL/GenBank/DDBJ databases">
        <authorList>
            <person name="Kim S."/>
            <person name="Heo J."/>
            <person name="Choi H."/>
            <person name="Choi Y."/>
            <person name="Kwon S.-W."/>
            <person name="Kim Y."/>
        </authorList>
    </citation>
    <scope>NUCLEOTIDE SEQUENCE</scope>
    <source>
        <strain evidence="11">KACC 23698</strain>
    </source>
</reference>
<keyword evidence="6 9" id="KW-0479">Metal-binding</keyword>
<evidence type="ECO:0000256" key="7">
    <source>
        <dbReference type="ARBA" id="ARBA00022801"/>
    </source>
</evidence>
<evidence type="ECO:0000256" key="5">
    <source>
        <dbReference type="ARBA" id="ARBA00019784"/>
    </source>
</evidence>
<keyword evidence="7 10" id="KW-0378">Hydrolase</keyword>
<evidence type="ECO:0000256" key="10">
    <source>
        <dbReference type="RuleBase" id="RU364068"/>
    </source>
</evidence>
<dbReference type="PRINTS" id="PR01959">
    <property type="entry name" value="SBIMPHPHTASE"/>
</dbReference>
<gene>
    <name evidence="11" type="ORF">ABEG18_09825</name>
</gene>
<evidence type="ECO:0000313" key="11">
    <source>
        <dbReference type="EMBL" id="XBO41035.1"/>
    </source>
</evidence>
<evidence type="ECO:0000256" key="1">
    <source>
        <dbReference type="ARBA" id="ARBA00001033"/>
    </source>
</evidence>
<dbReference type="InterPro" id="IPR020583">
    <property type="entry name" value="Inositol_monoP_metal-BS"/>
</dbReference>
<dbReference type="EMBL" id="CP157484">
    <property type="protein sequence ID" value="XBO41035.1"/>
    <property type="molecule type" value="Genomic_DNA"/>
</dbReference>